<evidence type="ECO:0000313" key="8">
    <source>
        <dbReference type="EMBL" id="KAK2859994.1"/>
    </source>
</evidence>
<dbReference type="SUPFAM" id="SSF52540">
    <property type="entry name" value="P-loop containing nucleoside triphosphate hydrolases"/>
    <property type="match status" value="2"/>
</dbReference>
<dbReference type="InterPro" id="IPR014018">
    <property type="entry name" value="SecA_motor_DEAD"/>
</dbReference>
<evidence type="ECO:0000259" key="5">
    <source>
        <dbReference type="PROSITE" id="PS51192"/>
    </source>
</evidence>
<evidence type="ECO:0008006" key="10">
    <source>
        <dbReference type="Google" id="ProtNLM"/>
    </source>
</evidence>
<dbReference type="InterPro" id="IPR011115">
    <property type="entry name" value="SecA_DEAD"/>
</dbReference>
<dbReference type="PANTHER" id="PTHR30612">
    <property type="entry name" value="SECA INNER MEMBRANE COMPONENT OF SEC PROTEIN SECRETION SYSTEM"/>
    <property type="match status" value="1"/>
</dbReference>
<dbReference type="Gene3D" id="3.40.50.300">
    <property type="entry name" value="P-loop containing nucleotide triphosphate hydrolases"/>
    <property type="match status" value="2"/>
</dbReference>
<dbReference type="PROSITE" id="PS51194">
    <property type="entry name" value="HELICASE_CTER"/>
    <property type="match status" value="1"/>
</dbReference>
<dbReference type="Proteomes" id="UP001187315">
    <property type="component" value="Unassembled WGS sequence"/>
</dbReference>
<keyword evidence="9" id="KW-1185">Reference proteome</keyword>
<evidence type="ECO:0000313" key="9">
    <source>
        <dbReference type="Proteomes" id="UP001187315"/>
    </source>
</evidence>
<keyword evidence="3" id="KW-0811">Translocation</keyword>
<feature type="compositionally biased region" description="Basic and acidic residues" evidence="4">
    <location>
        <begin position="153"/>
        <end position="170"/>
    </location>
</feature>
<dbReference type="PROSITE" id="PS51196">
    <property type="entry name" value="SECA_MOTOR_DEAD"/>
    <property type="match status" value="1"/>
</dbReference>
<dbReference type="InterPro" id="IPR014001">
    <property type="entry name" value="Helicase_ATP-bd"/>
</dbReference>
<dbReference type="Pfam" id="PF07517">
    <property type="entry name" value="SecA_DEAD"/>
    <property type="match status" value="1"/>
</dbReference>
<protein>
    <recommendedName>
        <fullName evidence="10">Protein translocase subunit SecA</fullName>
    </recommendedName>
</protein>
<evidence type="ECO:0000256" key="2">
    <source>
        <dbReference type="ARBA" id="ARBA00022927"/>
    </source>
</evidence>
<accession>A0AA88NLJ9</accession>
<reference evidence="8" key="1">
    <citation type="submission" date="2023-08" db="EMBL/GenBank/DDBJ databases">
        <title>Pelteobagrus vachellii genome.</title>
        <authorList>
            <person name="Liu H."/>
        </authorList>
    </citation>
    <scope>NUCLEOTIDE SEQUENCE</scope>
    <source>
        <strain evidence="8">PRFRI_2022a</strain>
        <tissue evidence="8">Muscle</tissue>
    </source>
</reference>
<dbReference type="PROSITE" id="PS51192">
    <property type="entry name" value="HELICASE_ATP_BIND_1"/>
    <property type="match status" value="1"/>
</dbReference>
<name>A0AA88NLJ9_TACVA</name>
<evidence type="ECO:0000256" key="4">
    <source>
        <dbReference type="SAM" id="MobiDB-lite"/>
    </source>
</evidence>
<proteinExistence type="predicted"/>
<keyword evidence="1" id="KW-0963">Cytoplasm</keyword>
<dbReference type="InterPro" id="IPR000185">
    <property type="entry name" value="SecA"/>
</dbReference>
<evidence type="ECO:0000256" key="3">
    <source>
        <dbReference type="ARBA" id="ARBA00023010"/>
    </source>
</evidence>
<keyword evidence="2" id="KW-0653">Protein transport</keyword>
<keyword evidence="2" id="KW-0813">Transport</keyword>
<evidence type="ECO:0000259" key="6">
    <source>
        <dbReference type="PROSITE" id="PS51194"/>
    </source>
</evidence>
<dbReference type="GO" id="GO:0005524">
    <property type="term" value="F:ATP binding"/>
    <property type="evidence" value="ECO:0007669"/>
    <property type="project" value="InterPro"/>
</dbReference>
<organism evidence="8 9">
    <name type="scientific">Tachysurus vachellii</name>
    <name type="common">Darkbarbel catfish</name>
    <name type="synonym">Pelteobagrus vachellii</name>
    <dbReference type="NCBI Taxonomy" id="175792"/>
    <lineage>
        <taxon>Eukaryota</taxon>
        <taxon>Metazoa</taxon>
        <taxon>Chordata</taxon>
        <taxon>Craniata</taxon>
        <taxon>Vertebrata</taxon>
        <taxon>Euteleostomi</taxon>
        <taxon>Actinopterygii</taxon>
        <taxon>Neopterygii</taxon>
        <taxon>Teleostei</taxon>
        <taxon>Ostariophysi</taxon>
        <taxon>Siluriformes</taxon>
        <taxon>Bagridae</taxon>
        <taxon>Tachysurus</taxon>
    </lineage>
</organism>
<dbReference type="PANTHER" id="PTHR30612:SF0">
    <property type="entry name" value="CHLOROPLAST PROTEIN-TRANSPORTING ATPASE"/>
    <property type="match status" value="1"/>
</dbReference>
<feature type="region of interest" description="Disordered" evidence="4">
    <location>
        <begin position="139"/>
        <end position="170"/>
    </location>
</feature>
<dbReference type="InterPro" id="IPR027417">
    <property type="entry name" value="P-loop_NTPase"/>
</dbReference>
<dbReference type="InterPro" id="IPR001650">
    <property type="entry name" value="Helicase_C-like"/>
</dbReference>
<dbReference type="EMBL" id="JAVHJS010000004">
    <property type="protein sequence ID" value="KAK2859994.1"/>
    <property type="molecule type" value="Genomic_DNA"/>
</dbReference>
<gene>
    <name evidence="8" type="ORF">Q7C36_004160</name>
</gene>
<dbReference type="Gene3D" id="3.90.1440.10">
    <property type="entry name" value="SecA, preprotein cross-linking domain"/>
    <property type="match status" value="1"/>
</dbReference>
<feature type="domain" description="SecA family profile" evidence="7">
    <location>
        <begin position="417"/>
        <end position="1207"/>
    </location>
</feature>
<dbReference type="GO" id="GO:0016020">
    <property type="term" value="C:membrane"/>
    <property type="evidence" value="ECO:0007669"/>
    <property type="project" value="InterPro"/>
</dbReference>
<dbReference type="GO" id="GO:0017038">
    <property type="term" value="P:protein import"/>
    <property type="evidence" value="ECO:0007669"/>
    <property type="project" value="InterPro"/>
</dbReference>
<evidence type="ECO:0000256" key="1">
    <source>
        <dbReference type="ARBA" id="ARBA00022490"/>
    </source>
</evidence>
<feature type="domain" description="Helicase C-terminal" evidence="6">
    <location>
        <begin position="1057"/>
        <end position="1225"/>
    </location>
</feature>
<dbReference type="SMART" id="SM00957">
    <property type="entry name" value="SecA_DEAD"/>
    <property type="match status" value="1"/>
</dbReference>
<comment type="caution">
    <text evidence="8">The sequence shown here is derived from an EMBL/GenBank/DDBJ whole genome shotgun (WGS) entry which is preliminary data.</text>
</comment>
<feature type="domain" description="Helicase ATP-binding" evidence="5">
    <location>
        <begin position="542"/>
        <end position="685"/>
    </location>
</feature>
<dbReference type="GO" id="GO:0006605">
    <property type="term" value="P:protein targeting"/>
    <property type="evidence" value="ECO:0007669"/>
    <property type="project" value="InterPro"/>
</dbReference>
<evidence type="ECO:0000259" key="7">
    <source>
        <dbReference type="PROSITE" id="PS51196"/>
    </source>
</evidence>
<sequence>MAVFYKEEMEEKEAGVWRKETRMGFLGGDVTIHNKTQYKWTVCIESKEPWPKSDIYITFTVGGYEKKVQKLFVPITFIRTIYINVKYGKCSETDCYKNPHLWFMFDPKDDPYFTIQESGDHEQIHLDCNRHYEKKRSTCPNYGKIEDDAREEEEQRREKEEKRRQAQLEHEKRIEEQIRRESELAAEKLSRARETLKQKERLRGHELHHQTYIMQQPLEAEIEIDEVSEIEKKFSELLCEYQMTDEEDSEETLEDRMKTLQNELMVEYCKKHDLTSSCVFSFDTAVSYETLPLHDRLTVLETVLQLVFEEDENEHTHKHDRDFLLDVLELLQDDHPSLAFNLLQNVLQTDMQLSTQSKEILCQIAFNNTWKLAEITDFMRYVVRNDKDQVQAILHIAQTYKLEYGNVLKALDKSDPLRWLKGYVVTEKHKNADTIISEMRNSNYPENVLTILEDVLVYLETELTKYKRTDLHKNDIQSVKKMVKELDFTNPDRQVLKSVLVRMSLAVKMCSAVTIQKGEEEKVIEGYLPRLTQIASVVAFLLPKSKTNTGCLLEIGTGEGKSCILAMLAVIHAMRGVKVDIVTSSPVLARRDLEEWSKLYKMFDITSSAVPPVLNDVSSEELEELTQEAYKQDVVYSTVGTFAADTLKQEFEKKTTRGDRRFEMVLVDEVDYMTLDNGVQITFLSHESSGLQHLEQILASIWAIISACRPIEVEENGETMWTTRVQSFHTAALIAMIGSDKNDKFSPLEILLPGIELGFYSEEDFKNLKVSFNEEGEKEQGDIENEAWKTIMAKTGVEQQYDLLNVLEMGMEDKVAFTCYIYQPETRKMTQFGEQKLKTDQNINMLLLENGKACEILSENLLIEATVSQLKSKIKYSQQSSSEEDKESLVIPSFLEKYLENQLPLFVENALKAIQMTKGREYMIERSLKAQGLDVEEDDQHMYHAIIPVDFQASGILEKRKRWGDGLQQFLEMKHQLTLSPLSNVTNYMSNSNFFKRYLMGKGIFGVSGTLGGDADKGFLARHYKTDSYVIPPHQRQKVTELPAVQVRGGTDQWIQTICATVSKVSKQGQVVLVVCEDVNTANVLNDKIAAETKYSVTMYTMSECHNIENQEFDKGQIIITTNLGGRGTDIKVTEEVNCCGGLFVLLTYFPNNRRVEKQVFGRTGRKGTPGMVQVILNHDRLAMAYRGHSIEVMRELREEYEVNRIKEMEKEKLAEIEMKEELFSTFCQFLSDFDKHYSTIEKIDLFEVKIKDVHCYFESFHGKMDYHPALNALKESWGIWLILHTDQINIHSDRTHLKEDLIQNLQDTSNKLLQGHSENVYDHIQQALGRTALHHQNKNKCDYGAKSYWKKASDSDNYYRAVALYNQAYITINLAKDGYKTEARSLLEEAEKTLHVYMSETTRTLSFCSLSVTRDFEPHHSGSCNLQIQMQARMNIFNSWKQNIKKICDLLVVEKEDFKTVDLNIYSLLNEEDFVSSTELGLFRNYGLAVVFEVKQKPKFSFDALICCFLGVLQVVAGVLVCTLSAGSMSSFGLGLISEGVSDMITGVMGMINGTFDWASWAISKAISIGISLACGGFSVLKRSFSSVKNAASNILNGTKSLKSVACNALKSGKNMFVSTGKLAKSMVSSVSVKNMTKTMVKLNLKHASKYAVQELAIQGVNTALNTCFNATVQKTFQQGFQNTLKESVCSILHQNKEFVRTLTDFISSGIPKAALQKESGSYRISKSLKKEMMDHTVYNTNLVMNDLIVNCKQIHHVINILSHVWDKSAEHVAHRPYACIKSLLSAASMSTTIYEMYSSIPTKQTIDCNFVPAFLKSMHEEALFETYDHDGRDTLEDVERLKDDLIVKISEVLSQTMVESFSGSATSLFTKTFTQRLNSVTGKVVGNFLGRHETQSFFVNQQHNYDMKSATECKERPLSEEEINELMCYTNTVTDEQKPATALEVLVLTRSNLLEGKGICLSVVDNKGNHLGEETYPGTDPAAGTIKLVLTKTPQTSPEKRGIWSKLTQWAMGKDTPVSGHIDIIRPDGSREIVNSTNQNCLFHAIIQATTKDPNDVVQQKAIELRSKVSQEILAKPYKYVDAVKIQNMFNWTNSSNKFKIQAGLREGDQEKFERFTKDMTPEDIMNAYHLGKVAEYESLLDMDKPTPGVVEADHIPPKSSLNKLIRNPEMVKSLENNNKAAYDLVMSMRKDQNGKKQLCMNTLYSDHRRALTSGNSSESRASRDLLTNTLASGNMENVLKQSFILAHPECSEYIRKSLGIKHNIETKNSGLSVADCHKYYKDGFDKLVDEYSSKKLIDQNQTDRLMEWVKEERYFDTSAVEYKEIEGAIKDKAVNRRNTDYMRPNYQRREL</sequence>
<dbReference type="GO" id="GO:0006886">
    <property type="term" value="P:intracellular protein transport"/>
    <property type="evidence" value="ECO:0007669"/>
    <property type="project" value="InterPro"/>
</dbReference>